<feature type="region of interest" description="Disordered" evidence="1">
    <location>
        <begin position="21"/>
        <end position="71"/>
    </location>
</feature>
<dbReference type="Proteomes" id="UP000656732">
    <property type="component" value="Unassembled WGS sequence"/>
</dbReference>
<comment type="caution">
    <text evidence="2">The sequence shown here is derived from an EMBL/GenBank/DDBJ whole genome shotgun (WGS) entry which is preliminary data.</text>
</comment>
<reference evidence="2" key="1">
    <citation type="journal article" date="2014" name="Int. J. Syst. Evol. Microbiol.">
        <title>Complete genome sequence of Corynebacterium casei LMG S-19264T (=DSM 44701T), isolated from a smear-ripened cheese.</title>
        <authorList>
            <consortium name="US DOE Joint Genome Institute (JGI-PGF)"/>
            <person name="Walter F."/>
            <person name="Albersmeier A."/>
            <person name="Kalinowski J."/>
            <person name="Ruckert C."/>
        </authorList>
    </citation>
    <scope>NUCLEOTIDE SEQUENCE</scope>
    <source>
        <strain evidence="2">JCM 4403</strain>
    </source>
</reference>
<evidence type="ECO:0000313" key="2">
    <source>
        <dbReference type="EMBL" id="GGR07778.1"/>
    </source>
</evidence>
<organism evidence="2 3">
    <name type="scientific">Streptomyces pilosus</name>
    <dbReference type="NCBI Taxonomy" id="28893"/>
    <lineage>
        <taxon>Bacteria</taxon>
        <taxon>Bacillati</taxon>
        <taxon>Actinomycetota</taxon>
        <taxon>Actinomycetes</taxon>
        <taxon>Kitasatosporales</taxon>
        <taxon>Streptomycetaceae</taxon>
        <taxon>Streptomyces</taxon>
    </lineage>
</organism>
<gene>
    <name evidence="2" type="ORF">GCM10010280_64440</name>
</gene>
<feature type="compositionally biased region" description="Low complexity" evidence="1">
    <location>
        <begin position="21"/>
        <end position="34"/>
    </location>
</feature>
<proteinExistence type="predicted"/>
<protein>
    <submittedName>
        <fullName evidence="2">Uncharacterized protein</fullName>
    </submittedName>
</protein>
<dbReference type="AlphaFoldDB" id="A0A918C697"/>
<name>A0A918C697_9ACTN</name>
<evidence type="ECO:0000256" key="1">
    <source>
        <dbReference type="SAM" id="MobiDB-lite"/>
    </source>
</evidence>
<dbReference type="EMBL" id="BMTU01000020">
    <property type="protein sequence ID" value="GGR07778.1"/>
    <property type="molecule type" value="Genomic_DNA"/>
</dbReference>
<reference evidence="2" key="2">
    <citation type="submission" date="2020-09" db="EMBL/GenBank/DDBJ databases">
        <authorList>
            <person name="Sun Q."/>
            <person name="Ohkuma M."/>
        </authorList>
    </citation>
    <scope>NUCLEOTIDE SEQUENCE</scope>
    <source>
        <strain evidence="2">JCM 4403</strain>
    </source>
</reference>
<keyword evidence="3" id="KW-1185">Reference proteome</keyword>
<accession>A0A918C697</accession>
<evidence type="ECO:0000313" key="3">
    <source>
        <dbReference type="Proteomes" id="UP000656732"/>
    </source>
</evidence>
<sequence>MRLLQERGRWCAEGSRCHIPLTTPPTRDTRAAAVRPRRGPARAVTRRGDAGETGPPRPGVVPAGADPFDGERQLRDASASFQVADGRMTSAALAGSGW</sequence>